<evidence type="ECO:0008006" key="3">
    <source>
        <dbReference type="Google" id="ProtNLM"/>
    </source>
</evidence>
<keyword evidence="2" id="KW-1185">Reference proteome</keyword>
<name>A0A2P2E2X2_9LEPT</name>
<dbReference type="InterPro" id="IPR003329">
    <property type="entry name" value="Cytidylyl_trans"/>
</dbReference>
<reference evidence="1 2" key="1">
    <citation type="submission" date="2018-02" db="EMBL/GenBank/DDBJ databases">
        <title>Novel Leptospira species isolated from soil and water in Japan.</title>
        <authorList>
            <person name="Nakao R."/>
            <person name="Masuzawa T."/>
        </authorList>
    </citation>
    <scope>NUCLEOTIDE SEQUENCE [LARGE SCALE GENOMIC DNA]</scope>
    <source>
        <strain evidence="1 2">YH101</strain>
    </source>
</reference>
<gene>
    <name evidence="1" type="ORF">LPTSP4_26980</name>
</gene>
<sequence length="525" mass="60961">MSGIRSTPDPFAFIQARLSSSRLNQKVLMSIDEDSNESIIAHLFSRLSKVFPANRIFFLIPNEEKLLADFLSEKEIPFLQGSLENVRDRFIQAAKTVNAKDIFRFTADNPFVDLTSIELMKEALFHLPTRFYNLSMNSLPLGMGCECFSFESLSYQNLEWNEERHQEHVSLHIKENLEVNKIYRLVPPHLSLHQQEISNEIRVTVDEILDLQFIRSLWKHFKNTHPFFGATEVLQFHKDHPEITRVNRNVQQIQFHLPKAKPNQKRIHISYGDPLTYGTGHFERCKSLSIELQMKGYLIFCNSLEESEFDAYIYDARECDIPKKPALAIDHLGKLDADVEKVFFLPHPELREMPNDTISFYTSPLLYTFQSMKEQNNHILVYAGSLAQDQSLLLDKFVIERVLPLSKEAAIIRIGGAQPKASEILYYPRIEKSVFYEYLNSASLFITYYGIGMLESLFLKKRTLLYGIGPVHDRLGIFFSKQYAVPYLGNVEHLNFERQMLNERNPNIKIEITAQEKIIRWLAGL</sequence>
<evidence type="ECO:0000313" key="2">
    <source>
        <dbReference type="Proteomes" id="UP000245133"/>
    </source>
</evidence>
<dbReference type="Pfam" id="PF02348">
    <property type="entry name" value="CTP_transf_3"/>
    <property type="match status" value="1"/>
</dbReference>
<comment type="caution">
    <text evidence="1">The sequence shown here is derived from an EMBL/GenBank/DDBJ whole genome shotgun (WGS) entry which is preliminary data.</text>
</comment>
<dbReference type="EMBL" id="BFBB01000008">
    <property type="protein sequence ID" value="GBF51166.1"/>
    <property type="molecule type" value="Genomic_DNA"/>
</dbReference>
<dbReference type="OrthoDB" id="9815559at2"/>
<dbReference type="RefSeq" id="WP_135355056.1">
    <property type="nucleotide sequence ID" value="NZ_BFBB01000008.1"/>
</dbReference>
<dbReference type="SUPFAM" id="SSF53448">
    <property type="entry name" value="Nucleotide-diphospho-sugar transferases"/>
    <property type="match status" value="1"/>
</dbReference>
<evidence type="ECO:0000313" key="1">
    <source>
        <dbReference type="EMBL" id="GBF51166.1"/>
    </source>
</evidence>
<protein>
    <recommendedName>
        <fullName evidence="3">Cytidylyltransferase</fullName>
    </recommendedName>
</protein>
<dbReference type="AlphaFoldDB" id="A0A2P2E2X2"/>
<organism evidence="1 2">
    <name type="scientific">Leptospira ryugenii</name>
    <dbReference type="NCBI Taxonomy" id="1917863"/>
    <lineage>
        <taxon>Bacteria</taxon>
        <taxon>Pseudomonadati</taxon>
        <taxon>Spirochaetota</taxon>
        <taxon>Spirochaetia</taxon>
        <taxon>Leptospirales</taxon>
        <taxon>Leptospiraceae</taxon>
        <taxon>Leptospira</taxon>
    </lineage>
</organism>
<proteinExistence type="predicted"/>
<accession>A0A2P2E2X2</accession>
<dbReference type="Gene3D" id="3.90.550.10">
    <property type="entry name" value="Spore Coat Polysaccharide Biosynthesis Protein SpsA, Chain A"/>
    <property type="match status" value="1"/>
</dbReference>
<dbReference type="InterPro" id="IPR029044">
    <property type="entry name" value="Nucleotide-diphossugar_trans"/>
</dbReference>
<dbReference type="Proteomes" id="UP000245133">
    <property type="component" value="Unassembled WGS sequence"/>
</dbReference>